<evidence type="ECO:0000256" key="2">
    <source>
        <dbReference type="SAM" id="Phobius"/>
    </source>
</evidence>
<evidence type="ECO:0000313" key="4">
    <source>
        <dbReference type="Proteomes" id="UP001162175"/>
    </source>
</evidence>
<sequence length="689" mass="81472">MAEKQKSKFGKFLLGLFTSAVTLGFLGTAGYFTYNAIFKKNKAQHSDEGGITPLNPDENQDGEDNVEINKSKNIVIEKRESDNALIFNRKDTNDSNDLNKNFVIGNLSFLEKPVAKDKNNNPIYFLGQKGLKLLNDMFKKRAIFGPEINAVKLININVNNSHISDDRTNGAYFPSSKEIFIFLKGILDENLELLSKPVEKRVEMIFGVLMHEYTHHIDNMYNKAIKRDDPLSNNDLIEYDGDHDHKHFEVNNEKFLSEFRFNLNYIGKAGDNRLLRSNEDFYYDKDQIPVYRFFSANDLFRAANVNIDLNEKKKYEILDSKKYFFNNNKYQGITFSSPTSIKTIRYTFSMTELFPREIIKLSLGPNAWFYNPNRSLTENFFYFQKENKKLPGLIFNAAGDDILKNLAFLQKTTYPLDRELVTFASNWVFKDQIENFKSNILNHETNTYEKPFKNVGDSRQKGLFKAYIDLMGWGELISFTNYNLNNNKKDYINFGGYFQLPKKLLESKKLDNVKSKIFLVDKDDKNNFMSLDYNINDYNFISKKKWNSIFQYHKDNTKQKDYWDESWIYPDLFNKDYQYVSYFINNINKNTLKSKFKNKKFDIKLWIDLDNNEEYDLNLKDNKEIFSLLNDNKWNNMGNNFFARYQNNKRRTTTYRKSESQHINSLEYEVFKMSLDTNDKKYYYSIENY</sequence>
<name>A0AA43QXW6_MYCAR</name>
<evidence type="ECO:0000313" key="3">
    <source>
        <dbReference type="EMBL" id="MDI3349306.1"/>
    </source>
</evidence>
<dbReference type="InterPro" id="IPR054786">
    <property type="entry name" value="MYPU_1760-like"/>
</dbReference>
<protein>
    <submittedName>
        <fullName evidence="3">Uncharacterized protein</fullName>
    </submittedName>
</protein>
<keyword evidence="2" id="KW-1133">Transmembrane helix</keyword>
<dbReference type="RefSeq" id="WP_282456488.1">
    <property type="nucleotide sequence ID" value="NZ_JAPFAR010000001.1"/>
</dbReference>
<dbReference type="EMBL" id="JAPFAR010000001">
    <property type="protein sequence ID" value="MDI3349306.1"/>
    <property type="molecule type" value="Genomic_DNA"/>
</dbReference>
<keyword evidence="2" id="KW-0472">Membrane</keyword>
<feature type="transmembrane region" description="Helical" evidence="2">
    <location>
        <begin position="12"/>
        <end position="34"/>
    </location>
</feature>
<proteinExistence type="predicted"/>
<comment type="caution">
    <text evidence="3">The sequence shown here is derived from an EMBL/GenBank/DDBJ whole genome shotgun (WGS) entry which is preliminary data.</text>
</comment>
<accession>A0AA43QXW6</accession>
<dbReference type="AlphaFoldDB" id="A0AA43QXW6"/>
<organism evidence="3 4">
    <name type="scientific">Mycoplasmopsis arginini</name>
    <name type="common">Mycoplasma arginini</name>
    <dbReference type="NCBI Taxonomy" id="2094"/>
    <lineage>
        <taxon>Bacteria</taxon>
        <taxon>Bacillati</taxon>
        <taxon>Mycoplasmatota</taxon>
        <taxon>Mycoplasmoidales</taxon>
        <taxon>Metamycoplasmataceae</taxon>
        <taxon>Mycoplasmopsis</taxon>
    </lineage>
</organism>
<dbReference type="NCBIfam" id="NF045830">
    <property type="entry name" value="MYPU_1760_HExxH"/>
    <property type="match status" value="1"/>
</dbReference>
<evidence type="ECO:0000256" key="1">
    <source>
        <dbReference type="SAM" id="MobiDB-lite"/>
    </source>
</evidence>
<keyword evidence="2" id="KW-0812">Transmembrane</keyword>
<dbReference type="Proteomes" id="UP001162175">
    <property type="component" value="Unassembled WGS sequence"/>
</dbReference>
<feature type="region of interest" description="Disordered" evidence="1">
    <location>
        <begin position="45"/>
        <end position="64"/>
    </location>
</feature>
<reference evidence="3" key="1">
    <citation type="submission" date="2022-11" db="EMBL/GenBank/DDBJ databases">
        <title>Draft genome of Mycoplasma arginini isolated from fly.</title>
        <authorList>
            <person name="Severgnini M."/>
            <person name="Gioia G."/>
            <person name="Cremonesi P."/>
            <person name="Moroni P."/>
            <person name="Addis M.F."/>
            <person name="Castiglioni B."/>
        </authorList>
    </citation>
    <scope>NUCLEOTIDE SEQUENCE</scope>
    <source>
        <strain evidence="3">QMP CG1-1632</strain>
    </source>
</reference>
<gene>
    <name evidence="3" type="ORF">DCBHLPFO_00079</name>
</gene>